<dbReference type="AlphaFoldDB" id="A0A8B8BVG3"/>
<dbReference type="CDD" id="cd00182">
    <property type="entry name" value="T-box"/>
    <property type="match status" value="1"/>
</dbReference>
<proteinExistence type="predicted"/>
<dbReference type="PANTHER" id="PTHR11267:SF181">
    <property type="entry name" value="OPTOMOTOR-BLIND PROTEIN"/>
    <property type="match status" value="1"/>
</dbReference>
<dbReference type="InterPro" id="IPR001699">
    <property type="entry name" value="TF_T-box"/>
</dbReference>
<evidence type="ECO:0000256" key="1">
    <source>
        <dbReference type="ARBA" id="ARBA00023015"/>
    </source>
</evidence>
<dbReference type="Pfam" id="PF00907">
    <property type="entry name" value="T-box"/>
    <property type="match status" value="1"/>
</dbReference>
<evidence type="ECO:0000256" key="3">
    <source>
        <dbReference type="ARBA" id="ARBA00023163"/>
    </source>
</evidence>
<dbReference type="GeneID" id="111113392"/>
<dbReference type="SMART" id="SM00425">
    <property type="entry name" value="TBOX"/>
    <property type="match status" value="1"/>
</dbReference>
<dbReference type="PANTHER" id="PTHR11267">
    <property type="entry name" value="T-BOX PROTEIN-RELATED"/>
    <property type="match status" value="1"/>
</dbReference>
<dbReference type="KEGG" id="cvn:111113392"/>
<comment type="subcellular location">
    <subcellularLocation>
        <location evidence="5">Nucleus</location>
    </subcellularLocation>
</comment>
<dbReference type="RefSeq" id="XP_022307348.1">
    <property type="nucleotide sequence ID" value="XM_022451640.1"/>
</dbReference>
<evidence type="ECO:0000256" key="6">
    <source>
        <dbReference type="SAM" id="MobiDB-lite"/>
    </source>
</evidence>
<feature type="compositionally biased region" description="Low complexity" evidence="6">
    <location>
        <begin position="406"/>
        <end position="416"/>
    </location>
</feature>
<keyword evidence="1" id="KW-0805">Transcription regulation</keyword>
<keyword evidence="4 5" id="KW-0539">Nucleus</keyword>
<comment type="caution">
    <text evidence="5">Lacks conserved residue(s) required for the propagation of feature annotation.</text>
</comment>
<evidence type="ECO:0000256" key="5">
    <source>
        <dbReference type="PROSITE-ProRule" id="PRU00201"/>
    </source>
</evidence>
<dbReference type="SUPFAM" id="SSF49417">
    <property type="entry name" value="p53-like transcription factors"/>
    <property type="match status" value="1"/>
</dbReference>
<dbReference type="GO" id="GO:0000978">
    <property type="term" value="F:RNA polymerase II cis-regulatory region sequence-specific DNA binding"/>
    <property type="evidence" value="ECO:0007669"/>
    <property type="project" value="InterPro"/>
</dbReference>
<evidence type="ECO:0000256" key="2">
    <source>
        <dbReference type="ARBA" id="ARBA00023125"/>
    </source>
</evidence>
<dbReference type="Proteomes" id="UP000694844">
    <property type="component" value="Chromosome 9"/>
</dbReference>
<dbReference type="GO" id="GO:0000785">
    <property type="term" value="C:chromatin"/>
    <property type="evidence" value="ECO:0007669"/>
    <property type="project" value="TreeGrafter"/>
</dbReference>
<dbReference type="InterPro" id="IPR008967">
    <property type="entry name" value="p53-like_TF_DNA-bd_sf"/>
</dbReference>
<dbReference type="OrthoDB" id="7442607at2759"/>
<sequence>MCSKRENTMAFRKRFIIQEAGHSVQHISSSAKRPCLGTMSSASSSTSHLTFPTSLSSYPSSEEVEAHSSDTGTDNSTWYPDTSSSESSLGVADDNHDCKVFSTLRHGAVSLSLVGTNLWYKFFNLGTEMIINRQGRRMFPSIVFSLNGLEPTGFYDIYFEIVPASNYCFKFINNKWRAVGEAENEFENKPYKHPGSPRCGSEWMSKTISFQDVKLSNKHGEDNSIFVLRTFQKYLGRISLIKYERERSSKVEFLLSATTFVAVSAYNNREITKLKIDSNPYSKAFRMKVSSPKQKGLTDYEKGMSVLTRTKSMERNIKENNSAQRELFLHTKQDNIYKEAPKQDQGTQTDVSMADFNLWYKFLHCPLASSFRSFNPPLALSRYQDPIQDTGTRGNERNDVNFLNRSSSSDSSMPSS</sequence>
<keyword evidence="3" id="KW-0804">Transcription</keyword>
<feature type="region of interest" description="Disordered" evidence="6">
    <location>
        <begin position="385"/>
        <end position="416"/>
    </location>
</feature>
<dbReference type="InterPro" id="IPR046360">
    <property type="entry name" value="T-box_DNA-bd"/>
</dbReference>
<feature type="compositionally biased region" description="Polar residues" evidence="6">
    <location>
        <begin position="69"/>
        <end position="84"/>
    </location>
</feature>
<keyword evidence="2 5" id="KW-0238">DNA-binding</keyword>
<dbReference type="GO" id="GO:0045893">
    <property type="term" value="P:positive regulation of DNA-templated transcription"/>
    <property type="evidence" value="ECO:0007669"/>
    <property type="project" value="InterPro"/>
</dbReference>
<evidence type="ECO:0000313" key="8">
    <source>
        <dbReference type="Proteomes" id="UP000694844"/>
    </source>
</evidence>
<gene>
    <name evidence="9" type="primary">LOC111113392</name>
</gene>
<reference evidence="9" key="1">
    <citation type="submission" date="2025-08" db="UniProtKB">
        <authorList>
            <consortium name="RefSeq"/>
        </authorList>
    </citation>
    <scope>IDENTIFICATION</scope>
    <source>
        <tissue evidence="9">Whole sample</tissue>
    </source>
</reference>
<dbReference type="GO" id="GO:0005634">
    <property type="term" value="C:nucleus"/>
    <property type="evidence" value="ECO:0007669"/>
    <property type="project" value="UniProtKB-SubCell"/>
</dbReference>
<protein>
    <submittedName>
        <fullName evidence="9">T-box-containing protein TBX6L-like</fullName>
    </submittedName>
</protein>
<accession>A0A8B8BVG3</accession>
<dbReference type="GO" id="GO:0000981">
    <property type="term" value="F:DNA-binding transcription factor activity, RNA polymerase II-specific"/>
    <property type="evidence" value="ECO:0007669"/>
    <property type="project" value="TreeGrafter"/>
</dbReference>
<evidence type="ECO:0000313" key="9">
    <source>
        <dbReference type="RefSeq" id="XP_022307348.1"/>
    </source>
</evidence>
<feature type="compositionally biased region" description="Polar residues" evidence="6">
    <location>
        <begin position="48"/>
        <end position="60"/>
    </location>
</feature>
<name>A0A8B8BVG3_CRAVI</name>
<dbReference type="Gene3D" id="2.60.40.820">
    <property type="entry name" value="Transcription factor, T-box"/>
    <property type="match status" value="1"/>
</dbReference>
<dbReference type="GO" id="GO:0001708">
    <property type="term" value="P:cell fate specification"/>
    <property type="evidence" value="ECO:0007669"/>
    <property type="project" value="TreeGrafter"/>
</dbReference>
<feature type="domain" description="T-box" evidence="7">
    <location>
        <begin position="113"/>
        <end position="287"/>
    </location>
</feature>
<evidence type="ECO:0000259" key="7">
    <source>
        <dbReference type="PROSITE" id="PS50252"/>
    </source>
</evidence>
<keyword evidence="8" id="KW-1185">Reference proteome</keyword>
<dbReference type="PRINTS" id="PR00937">
    <property type="entry name" value="TBOX"/>
</dbReference>
<evidence type="ECO:0000256" key="4">
    <source>
        <dbReference type="ARBA" id="ARBA00023242"/>
    </source>
</evidence>
<dbReference type="InterPro" id="IPR036960">
    <property type="entry name" value="T-box_sf"/>
</dbReference>
<dbReference type="PROSITE" id="PS50252">
    <property type="entry name" value="TBOX_3"/>
    <property type="match status" value="1"/>
</dbReference>
<feature type="region of interest" description="Disordered" evidence="6">
    <location>
        <begin position="38"/>
        <end position="84"/>
    </location>
</feature>
<organism evidence="8 9">
    <name type="scientific">Crassostrea virginica</name>
    <name type="common">Eastern oyster</name>
    <dbReference type="NCBI Taxonomy" id="6565"/>
    <lineage>
        <taxon>Eukaryota</taxon>
        <taxon>Metazoa</taxon>
        <taxon>Spiralia</taxon>
        <taxon>Lophotrochozoa</taxon>
        <taxon>Mollusca</taxon>
        <taxon>Bivalvia</taxon>
        <taxon>Autobranchia</taxon>
        <taxon>Pteriomorphia</taxon>
        <taxon>Ostreida</taxon>
        <taxon>Ostreoidea</taxon>
        <taxon>Ostreidae</taxon>
        <taxon>Crassostrea</taxon>
    </lineage>
</organism>